<evidence type="ECO:0000256" key="16">
    <source>
        <dbReference type="ARBA" id="ARBA00023136"/>
    </source>
</evidence>
<keyword evidence="15 18" id="KW-1133">Transmembrane helix</keyword>
<keyword evidence="16 18" id="KW-0472">Membrane</keyword>
<dbReference type="InterPro" id="IPR013011">
    <property type="entry name" value="PTS_EIIB_2"/>
</dbReference>
<feature type="transmembrane region" description="Helical" evidence="18">
    <location>
        <begin position="134"/>
        <end position="155"/>
    </location>
</feature>
<name>V5ZDG5_9GAMM</name>
<evidence type="ECO:0000256" key="2">
    <source>
        <dbReference type="ARBA" id="ARBA00004429"/>
    </source>
</evidence>
<keyword evidence="11 22" id="KW-0808">Transferase</keyword>
<proteinExistence type="predicted"/>
<evidence type="ECO:0000313" key="23">
    <source>
        <dbReference type="Proteomes" id="UP000018217"/>
    </source>
</evidence>
<evidence type="ECO:0000256" key="1">
    <source>
        <dbReference type="ARBA" id="ARBA00001655"/>
    </source>
</evidence>
<evidence type="ECO:0000256" key="8">
    <source>
        <dbReference type="ARBA" id="ARBA00022519"/>
    </source>
</evidence>
<keyword evidence="10" id="KW-0762">Sugar transport</keyword>
<dbReference type="CDD" id="cd05567">
    <property type="entry name" value="PTS_IIB_mannitol"/>
    <property type="match status" value="1"/>
</dbReference>
<protein>
    <recommendedName>
        <fullName evidence="5">PTS system mannitol-specific EIICBA component</fullName>
        <ecNumber evidence="4">2.7.1.197</ecNumber>
    </recommendedName>
    <alternativeName>
        <fullName evidence="17">EIICBA-Mtl</fullName>
    </alternativeName>
</protein>
<keyword evidence="8" id="KW-0997">Cell inner membrane</keyword>
<dbReference type="Pfam" id="PF02302">
    <property type="entry name" value="PTS_IIB"/>
    <property type="match status" value="1"/>
</dbReference>
<evidence type="ECO:0000256" key="17">
    <source>
        <dbReference type="ARBA" id="ARBA00030684"/>
    </source>
</evidence>
<dbReference type="PANTHER" id="PTHR30181:SF2">
    <property type="entry name" value="PTS SYSTEM MANNITOL-SPECIFIC EIICBA COMPONENT"/>
    <property type="match status" value="1"/>
</dbReference>
<dbReference type="NCBIfam" id="NF011663">
    <property type="entry name" value="PRK15083.1"/>
    <property type="match status" value="1"/>
</dbReference>
<dbReference type="InterPro" id="IPR050893">
    <property type="entry name" value="Sugar_PTS"/>
</dbReference>
<dbReference type="STRING" id="1161919.EPIR_3728"/>
<evidence type="ECO:0000256" key="10">
    <source>
        <dbReference type="ARBA" id="ARBA00022597"/>
    </source>
</evidence>
<comment type="subcellular location">
    <subcellularLocation>
        <location evidence="2">Cell inner membrane</location>
        <topology evidence="2">Multi-pass membrane protein</topology>
    </subcellularLocation>
</comment>
<dbReference type="PROSITE" id="PS51094">
    <property type="entry name" value="PTS_EIIA_TYPE_2"/>
    <property type="match status" value="1"/>
</dbReference>
<feature type="transmembrane region" description="Helical" evidence="18">
    <location>
        <begin position="21"/>
        <end position="43"/>
    </location>
</feature>
<dbReference type="PANTHER" id="PTHR30181">
    <property type="entry name" value="MANNITOL PERMEASE IIC COMPONENT"/>
    <property type="match status" value="1"/>
</dbReference>
<evidence type="ECO:0000259" key="20">
    <source>
        <dbReference type="PROSITE" id="PS51099"/>
    </source>
</evidence>
<dbReference type="InterPro" id="IPR036095">
    <property type="entry name" value="PTS_EIIB-like_sf"/>
</dbReference>
<evidence type="ECO:0000256" key="18">
    <source>
        <dbReference type="SAM" id="Phobius"/>
    </source>
</evidence>
<comment type="subunit">
    <text evidence="3">Homodimer.</text>
</comment>
<feature type="transmembrane region" description="Helical" evidence="18">
    <location>
        <begin position="313"/>
        <end position="335"/>
    </location>
</feature>
<feature type="domain" description="PTS EIIA type-2" evidence="19">
    <location>
        <begin position="498"/>
        <end position="640"/>
    </location>
</feature>
<dbReference type="GO" id="GO:0090563">
    <property type="term" value="F:protein-phosphocysteine-sugar phosphotransferase activity"/>
    <property type="evidence" value="ECO:0007669"/>
    <property type="project" value="TreeGrafter"/>
</dbReference>
<comment type="catalytic activity">
    <reaction evidence="1">
        <text>D-mannitol(out) + N(pros)-phospho-L-histidyl-[protein] = D-mannitol 1-phosphate(in) + L-histidyl-[protein]</text>
        <dbReference type="Rhea" id="RHEA:33363"/>
        <dbReference type="Rhea" id="RHEA-COMP:9745"/>
        <dbReference type="Rhea" id="RHEA-COMP:9746"/>
        <dbReference type="ChEBI" id="CHEBI:16899"/>
        <dbReference type="ChEBI" id="CHEBI:29979"/>
        <dbReference type="ChEBI" id="CHEBI:61381"/>
        <dbReference type="ChEBI" id="CHEBI:64837"/>
        <dbReference type="EC" id="2.7.1.197"/>
    </reaction>
</comment>
<dbReference type="RefSeq" id="WP_023656818.1">
    <property type="nucleotide sequence ID" value="NZ_CAHS01000023.1"/>
</dbReference>
<dbReference type="Gene3D" id="3.40.50.2300">
    <property type="match status" value="1"/>
</dbReference>
<evidence type="ECO:0000313" key="22">
    <source>
        <dbReference type="EMBL" id="CCG89091.1"/>
    </source>
</evidence>
<evidence type="ECO:0000256" key="4">
    <source>
        <dbReference type="ARBA" id="ARBA00011909"/>
    </source>
</evidence>
<organism evidence="22 23">
    <name type="scientific">Erwinia piriflorinigrans CFBP 5888</name>
    <dbReference type="NCBI Taxonomy" id="1161919"/>
    <lineage>
        <taxon>Bacteria</taxon>
        <taxon>Pseudomonadati</taxon>
        <taxon>Pseudomonadota</taxon>
        <taxon>Gammaproteobacteria</taxon>
        <taxon>Enterobacterales</taxon>
        <taxon>Erwiniaceae</taxon>
        <taxon>Erwinia</taxon>
    </lineage>
</organism>
<evidence type="ECO:0000256" key="9">
    <source>
        <dbReference type="ARBA" id="ARBA00022553"/>
    </source>
</evidence>
<dbReference type="InterPro" id="IPR013014">
    <property type="entry name" value="PTS_EIIC_2"/>
</dbReference>
<dbReference type="OrthoDB" id="9814222at2"/>
<dbReference type="Pfam" id="PF00359">
    <property type="entry name" value="PTS_EIIA_2"/>
    <property type="match status" value="1"/>
</dbReference>
<dbReference type="SUPFAM" id="SSF52794">
    <property type="entry name" value="PTS system IIB component-like"/>
    <property type="match status" value="1"/>
</dbReference>
<dbReference type="FunFam" id="3.40.930.10:FF:000007">
    <property type="entry name" value="PTS system mannitol-specific transporter subunit IICBA"/>
    <property type="match status" value="1"/>
</dbReference>
<evidence type="ECO:0000259" key="21">
    <source>
        <dbReference type="PROSITE" id="PS51104"/>
    </source>
</evidence>
<keyword evidence="6" id="KW-0813">Transport</keyword>
<feature type="domain" description="PTS EIIC type-2" evidence="21">
    <location>
        <begin position="13"/>
        <end position="342"/>
    </location>
</feature>
<dbReference type="InterPro" id="IPR003501">
    <property type="entry name" value="PTS_EIIB_2/3"/>
</dbReference>
<keyword evidence="12" id="KW-0598">Phosphotransferase system</keyword>
<dbReference type="InterPro" id="IPR004718">
    <property type="entry name" value="PTS_IIC_mtl"/>
</dbReference>
<evidence type="ECO:0000256" key="11">
    <source>
        <dbReference type="ARBA" id="ARBA00022679"/>
    </source>
</evidence>
<feature type="transmembrane region" description="Helical" evidence="18">
    <location>
        <begin position="49"/>
        <end position="67"/>
    </location>
</feature>
<dbReference type="InterPro" id="IPR029503">
    <property type="entry name" value="PTS_EIIB_mannitol"/>
</dbReference>
<dbReference type="SUPFAM" id="SSF55804">
    <property type="entry name" value="Phoshotransferase/anion transport protein"/>
    <property type="match status" value="1"/>
</dbReference>
<evidence type="ECO:0000256" key="3">
    <source>
        <dbReference type="ARBA" id="ARBA00011738"/>
    </source>
</evidence>
<dbReference type="EMBL" id="CAHS01000023">
    <property type="protein sequence ID" value="CCG89091.1"/>
    <property type="molecule type" value="Genomic_DNA"/>
</dbReference>
<evidence type="ECO:0000256" key="14">
    <source>
        <dbReference type="ARBA" id="ARBA00022777"/>
    </source>
</evidence>
<keyword evidence="13 18" id="KW-0812">Transmembrane</keyword>
<dbReference type="CDD" id="cd00211">
    <property type="entry name" value="PTS_IIA_fru"/>
    <property type="match status" value="1"/>
</dbReference>
<dbReference type="GO" id="GO:0009401">
    <property type="term" value="P:phosphoenolpyruvate-dependent sugar phosphotransferase system"/>
    <property type="evidence" value="ECO:0007669"/>
    <property type="project" value="UniProtKB-KW"/>
</dbReference>
<evidence type="ECO:0000256" key="12">
    <source>
        <dbReference type="ARBA" id="ARBA00022683"/>
    </source>
</evidence>
<feature type="transmembrane region" description="Helical" evidence="18">
    <location>
        <begin position="270"/>
        <end position="293"/>
    </location>
</feature>
<dbReference type="NCBIfam" id="TIGR00851">
    <property type="entry name" value="mtlA"/>
    <property type="match status" value="1"/>
</dbReference>
<keyword evidence="14" id="KW-0418">Kinase</keyword>
<dbReference type="Gene3D" id="3.40.930.10">
    <property type="entry name" value="Mannitol-specific EII, Chain A"/>
    <property type="match status" value="1"/>
</dbReference>
<dbReference type="PROSITE" id="PS51099">
    <property type="entry name" value="PTS_EIIB_TYPE_2"/>
    <property type="match status" value="1"/>
</dbReference>
<dbReference type="Pfam" id="PF02378">
    <property type="entry name" value="PTS_EIIC"/>
    <property type="match status" value="1"/>
</dbReference>
<feature type="domain" description="PTS EIIB type-2" evidence="20">
    <location>
        <begin position="382"/>
        <end position="474"/>
    </location>
</feature>
<evidence type="ECO:0000256" key="5">
    <source>
        <dbReference type="ARBA" id="ARBA00015039"/>
    </source>
</evidence>
<evidence type="ECO:0000256" key="6">
    <source>
        <dbReference type="ARBA" id="ARBA00022448"/>
    </source>
</evidence>
<comment type="caution">
    <text evidence="22">The sequence shown here is derived from an EMBL/GenBank/DDBJ whole genome shotgun (WGS) entry which is preliminary data.</text>
</comment>
<evidence type="ECO:0000259" key="19">
    <source>
        <dbReference type="PROSITE" id="PS51094"/>
    </source>
</evidence>
<dbReference type="InterPro" id="IPR003352">
    <property type="entry name" value="PTS_EIIC"/>
</dbReference>
<accession>V5ZDG5</accession>
<gene>
    <name evidence="22" type="primary">mtlA</name>
    <name evidence="22" type="ORF">EPIR_3728</name>
</gene>
<evidence type="ECO:0000256" key="7">
    <source>
        <dbReference type="ARBA" id="ARBA00022475"/>
    </source>
</evidence>
<dbReference type="FunFam" id="3.40.50.2300:FF:000047">
    <property type="entry name" value="PTS system mannitol-specific transporter subunit IICBA"/>
    <property type="match status" value="1"/>
</dbReference>
<sequence length="643" mass="68082">MSSSDIKIKVQSFGRFLSNMVMPNIGAFIAWGIITALFIPTGWLPNATLAQLVAPMITYLLPLLIGYTGGRLVGGDRGGVVGAITTMGVIAGADMPMFLGSMIAGPLGGWAIKTFDRRIDGKIKSGFEMLVNNFSAGIIGMLLAILAFLAIGPLVQGLSHLLAAGVNLMVQNNLLPLTSVFVEPAKILFLNNAINHGIFSPLGIQQASEAGKSIFFLIEANPGPGMGVLMAYMFFGRGNAKQSAGGAAIIHFFGGIHEIYFPYVLMNPRLIIAVILGGMTGVFTLTLLNGGLVSPASPGSILAVLAMTPKGAYFANIAAIAAAFAVSFVVAAILLKTSKVKESDDIEAATRRMQEMKSQSKGTSASAVAGPDDLQGDLSHVRKIIVACDAGMGSSAMGAGVLRKKVIEAGLTHISVTNSAINSLPGDVDLVITHRDLTERAMRQAPHAQHISLTNFLDSGLYNDLTERLMKADRTAGHLEKVSAVLNDSFDENQQNLFKLSASNVFLNNHATHKEQAIRFAGEQLVKGGYVEAEYVEAMLAREKLTPTYLGESIAVPHGTVEAKDRVLKTGIVFCQYPAGVHFGEEPDDIARLVIGIAARNNEHIQVITSLTNALDDDSVIARLATTADVQEVLQLLSGKAST</sequence>
<evidence type="ECO:0000256" key="13">
    <source>
        <dbReference type="ARBA" id="ARBA00022692"/>
    </source>
</evidence>
<dbReference type="AlphaFoldDB" id="V5ZDG5"/>
<dbReference type="InterPro" id="IPR002178">
    <property type="entry name" value="PTS_EIIA_type-2_dom"/>
</dbReference>
<dbReference type="PROSITE" id="PS51104">
    <property type="entry name" value="PTS_EIIC_TYPE_2"/>
    <property type="match status" value="1"/>
</dbReference>
<reference evidence="22 23" key="1">
    <citation type="journal article" date="2013" name="Syst. Appl. Microbiol.">
        <title>Phylogenetic position and virulence apparatus of the pear flower necrosis pathogen Erwinia piriflorinigrans CFBP 5888T as assessed by comparative genomics.</title>
        <authorList>
            <person name="Smits T.H."/>
            <person name="Rezzonico F."/>
            <person name="Lopez M.M."/>
            <person name="Blom J."/>
            <person name="Goesmann A."/>
            <person name="Frey J.E."/>
            <person name="Duffy B."/>
        </authorList>
    </citation>
    <scope>NUCLEOTIDE SEQUENCE [LARGE SCALE GENOMIC DNA]</scope>
    <source>
        <strain evidence="23">CFBP5888</strain>
    </source>
</reference>
<dbReference type="EC" id="2.7.1.197" evidence="4"/>
<dbReference type="Proteomes" id="UP000018217">
    <property type="component" value="Unassembled WGS sequence"/>
</dbReference>
<evidence type="ECO:0000256" key="15">
    <source>
        <dbReference type="ARBA" id="ARBA00022989"/>
    </source>
</evidence>
<dbReference type="InterPro" id="IPR016152">
    <property type="entry name" value="PTrfase/Anion_transptr"/>
</dbReference>
<dbReference type="GO" id="GO:0016301">
    <property type="term" value="F:kinase activity"/>
    <property type="evidence" value="ECO:0007669"/>
    <property type="project" value="UniProtKB-KW"/>
</dbReference>
<keyword evidence="7" id="KW-1003">Cell membrane</keyword>
<dbReference type="GO" id="GO:0005886">
    <property type="term" value="C:plasma membrane"/>
    <property type="evidence" value="ECO:0007669"/>
    <property type="project" value="UniProtKB-SubCell"/>
</dbReference>
<keyword evidence="23" id="KW-1185">Reference proteome</keyword>
<dbReference type="GO" id="GO:0022872">
    <property type="term" value="F:protein-N(PI)-phosphohistidine-mannitol phosphotransferase system transmembrane transporter activity"/>
    <property type="evidence" value="ECO:0007669"/>
    <property type="project" value="InterPro"/>
</dbReference>
<keyword evidence="9" id="KW-0597">Phosphoprotein</keyword>
<dbReference type="PROSITE" id="PS00372">
    <property type="entry name" value="PTS_EIIA_TYPE_2_HIS"/>
    <property type="match status" value="1"/>
</dbReference>